<dbReference type="AlphaFoldDB" id="A0A926UT00"/>
<proteinExistence type="predicted"/>
<name>A0A926UT00_9CYAN</name>
<dbReference type="Pfam" id="PF11832">
    <property type="entry name" value="DUF3352"/>
    <property type="match status" value="2"/>
</dbReference>
<accession>A0A926UT00</accession>
<dbReference type="EMBL" id="JACJPY010000022">
    <property type="protein sequence ID" value="MBD2150248.1"/>
    <property type="molecule type" value="Genomic_DNA"/>
</dbReference>
<evidence type="ECO:0000313" key="1">
    <source>
        <dbReference type="EMBL" id="MBD2150248.1"/>
    </source>
</evidence>
<comment type="caution">
    <text evidence="1">The sequence shown here is derived from an EMBL/GenBank/DDBJ whole genome shotgun (WGS) entry which is preliminary data.</text>
</comment>
<dbReference type="Proteomes" id="UP000631421">
    <property type="component" value="Unassembled WGS sequence"/>
</dbReference>
<keyword evidence="2" id="KW-1185">Reference proteome</keyword>
<organism evidence="1 2">
    <name type="scientific">Pseudanabaena cinerea FACHB-1277</name>
    <dbReference type="NCBI Taxonomy" id="2949581"/>
    <lineage>
        <taxon>Bacteria</taxon>
        <taxon>Bacillati</taxon>
        <taxon>Cyanobacteriota</taxon>
        <taxon>Cyanophyceae</taxon>
        <taxon>Pseudanabaenales</taxon>
        <taxon>Pseudanabaenaceae</taxon>
        <taxon>Pseudanabaena</taxon>
        <taxon>Pseudanabaena cinerea</taxon>
    </lineage>
</organism>
<evidence type="ECO:0000313" key="2">
    <source>
        <dbReference type="Proteomes" id="UP000631421"/>
    </source>
</evidence>
<reference evidence="1" key="1">
    <citation type="journal article" date="2015" name="ISME J.">
        <title>Draft Genome Sequence of Streptomyces incarnatus NRRL8089, which Produces the Nucleoside Antibiotic Sinefungin.</title>
        <authorList>
            <person name="Oshima K."/>
            <person name="Hattori M."/>
            <person name="Shimizu H."/>
            <person name="Fukuda K."/>
            <person name="Nemoto M."/>
            <person name="Inagaki K."/>
            <person name="Tamura T."/>
        </authorList>
    </citation>
    <scope>NUCLEOTIDE SEQUENCE</scope>
    <source>
        <strain evidence="1">FACHB-1277</strain>
    </source>
</reference>
<gene>
    <name evidence="1" type="ORF">H6F44_08975</name>
</gene>
<sequence length="423" mass="47069">MNIQNQQAKANPLKKIEPVLVAIALVSALLLLLSMTTVAQIVGADPRELIRGTRQNMARNPETVQFISKRSPFFISLLVKPERLQTFSQLATNPSDRGKLRHQLDFFKQQLRQNWLLDYEKDIQPWLDQEITIAKVDLIKDAYLLAMTAKSPQLAQQGLEKLWRRLALTGSDLRFEQYQGVVIAKVLPPEDHRDRPTIVGASLGKFVVFAQDVAVLHDAIDNLRSPSLAISGLDSYRDRLEQINQSPKNNNKSNEIAIAYLNFERTLEPNDMDSSPVNLLVGLGLERDHLVANTFFESLCNQFDSSKMGADISCLQGKYNLRISPSSYLGANIWQHFDWLLTANTKSQLPEVTPAIAHLDVIARNYFTVGTVAIGDQPATVWADLAANPTGVAGKVVAVHTQTPNQIIFSNSLVAISSALQTH</sequence>
<protein>
    <submittedName>
        <fullName evidence="1">DUF3352 domain-containing protein</fullName>
    </submittedName>
</protein>
<dbReference type="InterPro" id="IPR021787">
    <property type="entry name" value="DUF3352"/>
</dbReference>
<dbReference type="RefSeq" id="WP_190350613.1">
    <property type="nucleotide sequence ID" value="NZ_JACJPY010000022.1"/>
</dbReference>
<reference evidence="1" key="2">
    <citation type="submission" date="2020-08" db="EMBL/GenBank/DDBJ databases">
        <authorList>
            <person name="Chen M."/>
            <person name="Teng W."/>
            <person name="Zhao L."/>
            <person name="Hu C."/>
            <person name="Zhou Y."/>
            <person name="Han B."/>
            <person name="Song L."/>
            <person name="Shu W."/>
        </authorList>
    </citation>
    <scope>NUCLEOTIDE SEQUENCE</scope>
    <source>
        <strain evidence="1">FACHB-1277</strain>
    </source>
</reference>